<reference evidence="3" key="1">
    <citation type="submission" date="2023-02" db="EMBL/GenBank/DDBJ databases">
        <title>Genome of toxic invasive species Heracleum sosnowskyi carries increased number of genes despite the absence of recent whole-genome duplications.</title>
        <authorList>
            <person name="Schelkunov M."/>
            <person name="Shtratnikova V."/>
            <person name="Makarenko M."/>
            <person name="Klepikova A."/>
            <person name="Omelchenko D."/>
            <person name="Novikova G."/>
            <person name="Obukhova E."/>
            <person name="Bogdanov V."/>
            <person name="Penin A."/>
            <person name="Logacheva M."/>
        </authorList>
    </citation>
    <scope>NUCLEOTIDE SEQUENCE</scope>
    <source>
        <strain evidence="3">Hsosn_3</strain>
        <tissue evidence="3">Leaf</tissue>
    </source>
</reference>
<dbReference type="Proteomes" id="UP001237642">
    <property type="component" value="Unassembled WGS sequence"/>
</dbReference>
<evidence type="ECO:0000313" key="3">
    <source>
        <dbReference type="EMBL" id="KAK1392843.1"/>
    </source>
</evidence>
<dbReference type="AlphaFoldDB" id="A0AAD8IX26"/>
<sequence>MDVLFKRHIRETKGCSVCGYEEETILHSLFECKYALQIWEHSEFTDLIMESPSTSLSERLQWIVASAGLVKFSEEYQLYNGKVRMNGPLTSVRGIVSWSPPPQDCVKVNVDAHLNDNGVSFGVVIRDDAGRALVAAVKKVNAKWSPALAEAGATRYGMELARRLSYANVILECDAL</sequence>
<evidence type="ECO:0000259" key="1">
    <source>
        <dbReference type="Pfam" id="PF13456"/>
    </source>
</evidence>
<evidence type="ECO:0000259" key="2">
    <source>
        <dbReference type="Pfam" id="PF13966"/>
    </source>
</evidence>
<name>A0AAD8IX26_9APIA</name>
<dbReference type="InterPro" id="IPR026960">
    <property type="entry name" value="RVT-Znf"/>
</dbReference>
<feature type="domain" description="RNase H type-1" evidence="1">
    <location>
        <begin position="109"/>
        <end position="175"/>
    </location>
</feature>
<dbReference type="GO" id="GO:0003676">
    <property type="term" value="F:nucleic acid binding"/>
    <property type="evidence" value="ECO:0007669"/>
    <property type="project" value="InterPro"/>
</dbReference>
<feature type="domain" description="Reverse transcriptase zinc-binding" evidence="2">
    <location>
        <begin position="2"/>
        <end position="39"/>
    </location>
</feature>
<comment type="caution">
    <text evidence="3">The sequence shown here is derived from an EMBL/GenBank/DDBJ whole genome shotgun (WGS) entry which is preliminary data.</text>
</comment>
<dbReference type="EMBL" id="JAUIZM010000003">
    <property type="protein sequence ID" value="KAK1392843.1"/>
    <property type="molecule type" value="Genomic_DNA"/>
</dbReference>
<accession>A0AAD8IX26</accession>
<dbReference type="PANTHER" id="PTHR47074:SF48">
    <property type="entry name" value="POLYNUCLEOTIDYL TRANSFERASE, RIBONUCLEASE H-LIKE SUPERFAMILY PROTEIN"/>
    <property type="match status" value="1"/>
</dbReference>
<organism evidence="3 4">
    <name type="scientific">Heracleum sosnowskyi</name>
    <dbReference type="NCBI Taxonomy" id="360622"/>
    <lineage>
        <taxon>Eukaryota</taxon>
        <taxon>Viridiplantae</taxon>
        <taxon>Streptophyta</taxon>
        <taxon>Embryophyta</taxon>
        <taxon>Tracheophyta</taxon>
        <taxon>Spermatophyta</taxon>
        <taxon>Magnoliopsida</taxon>
        <taxon>eudicotyledons</taxon>
        <taxon>Gunneridae</taxon>
        <taxon>Pentapetalae</taxon>
        <taxon>asterids</taxon>
        <taxon>campanulids</taxon>
        <taxon>Apiales</taxon>
        <taxon>Apiaceae</taxon>
        <taxon>Apioideae</taxon>
        <taxon>apioid superclade</taxon>
        <taxon>Tordylieae</taxon>
        <taxon>Tordyliinae</taxon>
        <taxon>Heracleum</taxon>
    </lineage>
</organism>
<evidence type="ECO:0000313" key="4">
    <source>
        <dbReference type="Proteomes" id="UP001237642"/>
    </source>
</evidence>
<dbReference type="Pfam" id="PF13966">
    <property type="entry name" value="zf-RVT"/>
    <property type="match status" value="1"/>
</dbReference>
<evidence type="ECO:0008006" key="5">
    <source>
        <dbReference type="Google" id="ProtNLM"/>
    </source>
</evidence>
<protein>
    <recommendedName>
        <fullName evidence="5">RNase H type-1 domain-containing protein</fullName>
    </recommendedName>
</protein>
<proteinExistence type="predicted"/>
<dbReference type="GO" id="GO:0004523">
    <property type="term" value="F:RNA-DNA hybrid ribonuclease activity"/>
    <property type="evidence" value="ECO:0007669"/>
    <property type="project" value="InterPro"/>
</dbReference>
<dbReference type="PANTHER" id="PTHR47074">
    <property type="entry name" value="BNAC02G40300D PROTEIN"/>
    <property type="match status" value="1"/>
</dbReference>
<dbReference type="InterPro" id="IPR002156">
    <property type="entry name" value="RNaseH_domain"/>
</dbReference>
<dbReference type="Pfam" id="PF13456">
    <property type="entry name" value="RVT_3"/>
    <property type="match status" value="1"/>
</dbReference>
<reference evidence="3" key="2">
    <citation type="submission" date="2023-05" db="EMBL/GenBank/DDBJ databases">
        <authorList>
            <person name="Schelkunov M.I."/>
        </authorList>
    </citation>
    <scope>NUCLEOTIDE SEQUENCE</scope>
    <source>
        <strain evidence="3">Hsosn_3</strain>
        <tissue evidence="3">Leaf</tissue>
    </source>
</reference>
<gene>
    <name evidence="3" type="ORF">POM88_011899</name>
</gene>
<keyword evidence="4" id="KW-1185">Reference proteome</keyword>
<dbReference type="InterPro" id="IPR052929">
    <property type="entry name" value="RNase_H-like_EbsB-rel"/>
</dbReference>